<accession>A0ACC2WEF1</accession>
<name>A0ACC2WEF1_9TREE</name>
<proteinExistence type="predicted"/>
<dbReference type="EMBL" id="JASBWT010000001">
    <property type="protein sequence ID" value="KAJ9108902.1"/>
    <property type="molecule type" value="Genomic_DNA"/>
</dbReference>
<evidence type="ECO:0000313" key="1">
    <source>
        <dbReference type="EMBL" id="KAJ9108902.1"/>
    </source>
</evidence>
<reference evidence="1" key="1">
    <citation type="submission" date="2023-04" db="EMBL/GenBank/DDBJ databases">
        <title>Draft Genome sequencing of Naganishia species isolated from polar environments using Oxford Nanopore Technology.</title>
        <authorList>
            <person name="Leo P."/>
            <person name="Venkateswaran K."/>
        </authorList>
    </citation>
    <scope>NUCLEOTIDE SEQUENCE</scope>
    <source>
        <strain evidence="1">MNA-CCFEE 5423</strain>
    </source>
</reference>
<keyword evidence="2" id="KW-1185">Reference proteome</keyword>
<organism evidence="1 2">
    <name type="scientific">Naganishia friedmannii</name>
    <dbReference type="NCBI Taxonomy" id="89922"/>
    <lineage>
        <taxon>Eukaryota</taxon>
        <taxon>Fungi</taxon>
        <taxon>Dikarya</taxon>
        <taxon>Basidiomycota</taxon>
        <taxon>Agaricomycotina</taxon>
        <taxon>Tremellomycetes</taxon>
        <taxon>Filobasidiales</taxon>
        <taxon>Filobasidiaceae</taxon>
        <taxon>Naganishia</taxon>
    </lineage>
</organism>
<protein>
    <submittedName>
        <fullName evidence="1">Uncharacterized protein</fullName>
    </submittedName>
</protein>
<dbReference type="Proteomes" id="UP001227268">
    <property type="component" value="Unassembled WGS sequence"/>
</dbReference>
<comment type="caution">
    <text evidence="1">The sequence shown here is derived from an EMBL/GenBank/DDBJ whole genome shotgun (WGS) entry which is preliminary data.</text>
</comment>
<gene>
    <name evidence="1" type="ORF">QFC21_000223</name>
</gene>
<sequence>MADLETQVSSTTSGNTNQNLPVKQANDIAGVANDNGKSRLQRRILDSPFWSRFLLGRNPRNTAQDTTSAPKRVDGMLRSWVWPLVFALPYWLLKVLNLDNYGPLLVLAPRLPMILLAALTDFYTYRLAGRVLGNCYREAALFLSLTNLFHAHVLTRTLTTSAETCLTVMALYYWPLPLLDESMRWNTERSINKQAIQQSSVIADKQSEATLHDKTKDDQDEDKLNLSLALSAAAFVLRPTNIVLWLFLGIELCIRSWTSTRRFQNVVKLVGQAIIIGYVHHALVGAQNADLAFTLQYKRDGNLRTG</sequence>
<evidence type="ECO:0000313" key="2">
    <source>
        <dbReference type="Proteomes" id="UP001227268"/>
    </source>
</evidence>